<proteinExistence type="predicted"/>
<protein>
    <submittedName>
        <fullName evidence="1">Uncharacterized protein</fullName>
    </submittedName>
</protein>
<accession>A0A0E9WE27</accession>
<dbReference type="EMBL" id="GBXM01020777">
    <property type="protein sequence ID" value="JAH87800.1"/>
    <property type="molecule type" value="Transcribed_RNA"/>
</dbReference>
<reference evidence="1" key="2">
    <citation type="journal article" date="2015" name="Fish Shellfish Immunol.">
        <title>Early steps in the European eel (Anguilla anguilla)-Vibrio vulnificus interaction in the gills: Role of the RtxA13 toxin.</title>
        <authorList>
            <person name="Callol A."/>
            <person name="Pajuelo D."/>
            <person name="Ebbesson L."/>
            <person name="Teles M."/>
            <person name="MacKenzie S."/>
            <person name="Amaro C."/>
        </authorList>
    </citation>
    <scope>NUCLEOTIDE SEQUENCE</scope>
</reference>
<dbReference type="AlphaFoldDB" id="A0A0E9WE27"/>
<name>A0A0E9WE27_ANGAN</name>
<sequence>MHCEMPFSSSLLRKTIFDRSHATLLCSIHINVFFHTVK</sequence>
<organism evidence="1">
    <name type="scientific">Anguilla anguilla</name>
    <name type="common">European freshwater eel</name>
    <name type="synonym">Muraena anguilla</name>
    <dbReference type="NCBI Taxonomy" id="7936"/>
    <lineage>
        <taxon>Eukaryota</taxon>
        <taxon>Metazoa</taxon>
        <taxon>Chordata</taxon>
        <taxon>Craniata</taxon>
        <taxon>Vertebrata</taxon>
        <taxon>Euteleostomi</taxon>
        <taxon>Actinopterygii</taxon>
        <taxon>Neopterygii</taxon>
        <taxon>Teleostei</taxon>
        <taxon>Anguilliformes</taxon>
        <taxon>Anguillidae</taxon>
        <taxon>Anguilla</taxon>
    </lineage>
</organism>
<evidence type="ECO:0000313" key="1">
    <source>
        <dbReference type="EMBL" id="JAH87800.1"/>
    </source>
</evidence>
<reference evidence="1" key="1">
    <citation type="submission" date="2014-11" db="EMBL/GenBank/DDBJ databases">
        <authorList>
            <person name="Amaro Gonzalez C."/>
        </authorList>
    </citation>
    <scope>NUCLEOTIDE SEQUENCE</scope>
</reference>